<protein>
    <recommendedName>
        <fullName evidence="4">Adhesin domain-containing protein</fullName>
    </recommendedName>
</protein>
<sequence>MKKVLKCAIVLSMLFLIAACGTGAEQTESRELELQTDGLAKLVIDNRNGEIEIAGRTDSDKIEVTAQARAKGVSLDKLKLALEYQEDTAYLNASFAGQFLAMGSGFVDLQIKVPKHLQVEIMSHRDGDMHISNMSSNVKIGNINGNIQVLNTAGPLDIDNRDGDITIREIASDVTVANINGHIIIAQVGGSAVIDVRDGSLDIDGVAQDAAITQSGNGKVNIGEVRGKVTQKKK</sequence>
<comment type="caution">
    <text evidence="2">The sequence shown here is derived from an EMBL/GenBank/DDBJ whole genome shotgun (WGS) entry which is preliminary data.</text>
</comment>
<reference evidence="2 3" key="1">
    <citation type="submission" date="2022-05" db="EMBL/GenBank/DDBJ databases">
        <title>Genome Sequencing of Bee-Associated Microbes.</title>
        <authorList>
            <person name="Dunlap C."/>
        </authorList>
    </citation>
    <scope>NUCLEOTIDE SEQUENCE [LARGE SCALE GENOMIC DNA]</scope>
    <source>
        <strain evidence="2 3">NRRL NRS-1438</strain>
    </source>
</reference>
<gene>
    <name evidence="2" type="ORF">M5X09_24960</name>
</gene>
<dbReference type="Proteomes" id="UP001207626">
    <property type="component" value="Unassembled WGS sequence"/>
</dbReference>
<evidence type="ECO:0000313" key="3">
    <source>
        <dbReference type="Proteomes" id="UP001207626"/>
    </source>
</evidence>
<dbReference type="PROSITE" id="PS51257">
    <property type="entry name" value="PROKAR_LIPOPROTEIN"/>
    <property type="match status" value="1"/>
</dbReference>
<evidence type="ECO:0000313" key="2">
    <source>
        <dbReference type="EMBL" id="MCY9522872.1"/>
    </source>
</evidence>
<feature type="signal peptide" evidence="1">
    <location>
        <begin position="1"/>
        <end position="18"/>
    </location>
</feature>
<dbReference type="RefSeq" id="WP_087434135.1">
    <property type="nucleotide sequence ID" value="NZ_JAMDLV010000048.1"/>
</dbReference>
<proteinExistence type="predicted"/>
<evidence type="ECO:0000256" key="1">
    <source>
        <dbReference type="SAM" id="SignalP"/>
    </source>
</evidence>
<organism evidence="2 3">
    <name type="scientific">Paenibacillus apiarius</name>
    <dbReference type="NCBI Taxonomy" id="46240"/>
    <lineage>
        <taxon>Bacteria</taxon>
        <taxon>Bacillati</taxon>
        <taxon>Bacillota</taxon>
        <taxon>Bacilli</taxon>
        <taxon>Bacillales</taxon>
        <taxon>Paenibacillaceae</taxon>
        <taxon>Paenibacillus</taxon>
    </lineage>
</organism>
<keyword evidence="3" id="KW-1185">Reference proteome</keyword>
<dbReference type="EMBL" id="JAMDLW010000055">
    <property type="protein sequence ID" value="MCY9522872.1"/>
    <property type="molecule type" value="Genomic_DNA"/>
</dbReference>
<accession>A0ABT4DZU2</accession>
<keyword evidence="1" id="KW-0732">Signal</keyword>
<name>A0ABT4DZU2_9BACL</name>
<feature type="chain" id="PRO_5046154247" description="Adhesin domain-containing protein" evidence="1">
    <location>
        <begin position="19"/>
        <end position="234"/>
    </location>
</feature>
<evidence type="ECO:0008006" key="4">
    <source>
        <dbReference type="Google" id="ProtNLM"/>
    </source>
</evidence>